<dbReference type="Gene3D" id="2.50.20.10">
    <property type="entry name" value="Lipoprotein localisation LolA/LolB/LppX"/>
    <property type="match status" value="1"/>
</dbReference>
<dbReference type="RefSeq" id="WP_187711341.1">
    <property type="nucleotide sequence ID" value="NZ_CP060820.1"/>
</dbReference>
<dbReference type="GO" id="GO:0015031">
    <property type="term" value="P:protein transport"/>
    <property type="evidence" value="ECO:0007669"/>
    <property type="project" value="UniProtKB-KW"/>
</dbReference>
<keyword evidence="10 13" id="KW-0143">Chaperone</keyword>
<reference evidence="15 16" key="1">
    <citation type="submission" date="2020-08" db="EMBL/GenBank/DDBJ databases">
        <title>Lysobacter sp. II4 sp. nov., isolated from soil.</title>
        <authorList>
            <person name="Woo C.Y."/>
            <person name="Kim J."/>
        </authorList>
    </citation>
    <scope>NUCLEOTIDE SEQUENCE [LARGE SCALE GENOMIC DNA]</scope>
    <source>
        <strain evidence="15 16">II4</strain>
    </source>
</reference>
<protein>
    <recommendedName>
        <fullName evidence="4 13">Outer-membrane lipoprotein LolB</fullName>
    </recommendedName>
</protein>
<dbReference type="CDD" id="cd16326">
    <property type="entry name" value="LolB"/>
    <property type="match status" value="1"/>
</dbReference>
<evidence type="ECO:0000256" key="9">
    <source>
        <dbReference type="ARBA" id="ARBA00023139"/>
    </source>
</evidence>
<dbReference type="NCBIfam" id="TIGR00548">
    <property type="entry name" value="lolB"/>
    <property type="match status" value="1"/>
</dbReference>
<dbReference type="Proteomes" id="UP000516018">
    <property type="component" value="Chromosome"/>
</dbReference>
<keyword evidence="8 13" id="KW-0472">Membrane</keyword>
<feature type="signal peptide" evidence="14">
    <location>
        <begin position="1"/>
        <end position="19"/>
    </location>
</feature>
<organism evidence="15 16">
    <name type="scientific">Agrilutibacter terrestris</name>
    <dbReference type="NCBI Taxonomy" id="2865112"/>
    <lineage>
        <taxon>Bacteria</taxon>
        <taxon>Pseudomonadati</taxon>
        <taxon>Pseudomonadota</taxon>
        <taxon>Gammaproteobacteria</taxon>
        <taxon>Lysobacterales</taxon>
        <taxon>Lysobacteraceae</taxon>
        <taxon>Agrilutibacter</taxon>
    </lineage>
</organism>
<dbReference type="Pfam" id="PF03550">
    <property type="entry name" value="LolB"/>
    <property type="match status" value="1"/>
</dbReference>
<evidence type="ECO:0000256" key="11">
    <source>
        <dbReference type="ARBA" id="ARBA00023237"/>
    </source>
</evidence>
<evidence type="ECO:0000256" key="3">
    <source>
        <dbReference type="ARBA" id="ARBA00011245"/>
    </source>
</evidence>
<evidence type="ECO:0000256" key="10">
    <source>
        <dbReference type="ARBA" id="ARBA00023186"/>
    </source>
</evidence>
<dbReference type="SUPFAM" id="SSF89392">
    <property type="entry name" value="Prokaryotic lipoproteins and lipoprotein localization factors"/>
    <property type="match status" value="1"/>
</dbReference>
<keyword evidence="7 13" id="KW-0653">Protein transport</keyword>
<dbReference type="AlphaFoldDB" id="A0A7H0FV29"/>
<evidence type="ECO:0000256" key="5">
    <source>
        <dbReference type="ARBA" id="ARBA00022448"/>
    </source>
</evidence>
<keyword evidence="12 13" id="KW-0449">Lipoprotein</keyword>
<evidence type="ECO:0000313" key="16">
    <source>
        <dbReference type="Proteomes" id="UP000516018"/>
    </source>
</evidence>
<keyword evidence="6 13" id="KW-0732">Signal</keyword>
<evidence type="ECO:0000313" key="15">
    <source>
        <dbReference type="EMBL" id="QNP39895.1"/>
    </source>
</evidence>
<keyword evidence="11 13" id="KW-0998">Cell outer membrane</keyword>
<comment type="subcellular location">
    <subcellularLocation>
        <location evidence="1 13">Cell outer membrane</location>
        <topology evidence="1 13">Lipid-anchor</topology>
    </subcellularLocation>
</comment>
<dbReference type="GO" id="GO:0009279">
    <property type="term" value="C:cell outer membrane"/>
    <property type="evidence" value="ECO:0007669"/>
    <property type="project" value="UniProtKB-SubCell"/>
</dbReference>
<accession>A0A7H0FV29</accession>
<dbReference type="GO" id="GO:0044874">
    <property type="term" value="P:lipoprotein localization to outer membrane"/>
    <property type="evidence" value="ECO:0007669"/>
    <property type="project" value="UniProtKB-UniRule"/>
</dbReference>
<evidence type="ECO:0000256" key="14">
    <source>
        <dbReference type="SAM" id="SignalP"/>
    </source>
</evidence>
<evidence type="ECO:0000256" key="6">
    <source>
        <dbReference type="ARBA" id="ARBA00022729"/>
    </source>
</evidence>
<feature type="chain" id="PRO_5028996062" description="Outer-membrane lipoprotein LolB" evidence="14">
    <location>
        <begin position="20"/>
        <end position="209"/>
    </location>
</feature>
<evidence type="ECO:0000256" key="2">
    <source>
        <dbReference type="ARBA" id="ARBA00009696"/>
    </source>
</evidence>
<evidence type="ECO:0000256" key="4">
    <source>
        <dbReference type="ARBA" id="ARBA00016202"/>
    </source>
</evidence>
<evidence type="ECO:0000256" key="13">
    <source>
        <dbReference type="HAMAP-Rule" id="MF_00233"/>
    </source>
</evidence>
<evidence type="ECO:0000256" key="7">
    <source>
        <dbReference type="ARBA" id="ARBA00022927"/>
    </source>
</evidence>
<evidence type="ECO:0000256" key="8">
    <source>
        <dbReference type="ARBA" id="ARBA00023136"/>
    </source>
</evidence>
<keyword evidence="5 13" id="KW-0813">Transport</keyword>
<comment type="subunit">
    <text evidence="3 13">Monomer.</text>
</comment>
<dbReference type="InterPro" id="IPR029046">
    <property type="entry name" value="LolA/LolB/LppX"/>
</dbReference>
<sequence length="209" mass="22354">MKVLRSFLACGLAALALTACVTQPAPRATAPVDAAQAQANDQRRSALRDWDLSGRIAVSNGSRGGSGRIDWQQRAADYTIALSAPVTRQSWQLRGNDQGARLDGIAGGPREDADVEALLLSATGWTIPVRALQDWVRGTGAADNEFGPARQVYGNGGLPLKLEQAGWAIEYQEWYPAEAGAPQLPRRIVARKGTASVRLVVDDWDVGAH</sequence>
<dbReference type="HAMAP" id="MF_00233">
    <property type="entry name" value="LolB"/>
    <property type="match status" value="1"/>
</dbReference>
<dbReference type="PROSITE" id="PS51257">
    <property type="entry name" value="PROKAR_LIPOPROTEIN"/>
    <property type="match status" value="1"/>
</dbReference>
<dbReference type="InterPro" id="IPR004565">
    <property type="entry name" value="OM_lipoprot_LolB"/>
</dbReference>
<evidence type="ECO:0000256" key="1">
    <source>
        <dbReference type="ARBA" id="ARBA00004459"/>
    </source>
</evidence>
<keyword evidence="9 13" id="KW-0564">Palmitate</keyword>
<evidence type="ECO:0000256" key="12">
    <source>
        <dbReference type="ARBA" id="ARBA00023288"/>
    </source>
</evidence>
<comment type="similarity">
    <text evidence="2 13">Belongs to the LolB family.</text>
</comment>
<keyword evidence="16" id="KW-1185">Reference proteome</keyword>
<name>A0A7H0FV29_9GAMM</name>
<comment type="function">
    <text evidence="13">Plays a critical role in the incorporation of lipoproteins in the outer membrane after they are released by the LolA protein.</text>
</comment>
<dbReference type="EMBL" id="CP060820">
    <property type="protein sequence ID" value="QNP39895.1"/>
    <property type="molecule type" value="Genomic_DNA"/>
</dbReference>
<dbReference type="KEGG" id="lsx:H8B22_10300"/>
<gene>
    <name evidence="13 15" type="primary">lolB</name>
    <name evidence="15" type="ORF">H8B22_10300</name>
</gene>
<proteinExistence type="inferred from homology"/>